<dbReference type="EMBL" id="GDID01000152">
    <property type="protein sequence ID" value="JAP96454.1"/>
    <property type="molecule type" value="Transcribed_RNA"/>
</dbReference>
<gene>
    <name evidence="1" type="ORF">TPC1_10211</name>
</gene>
<proteinExistence type="predicted"/>
<evidence type="ECO:0000313" key="1">
    <source>
        <dbReference type="EMBL" id="JAP96454.1"/>
    </source>
</evidence>
<reference evidence="1" key="1">
    <citation type="submission" date="2015-07" db="EMBL/GenBank/DDBJ databases">
        <title>Adaptation to a free-living lifestyle via gene acquisitions in the diplomonad Trepomonas sp. PC1.</title>
        <authorList>
            <person name="Xu F."/>
            <person name="Jerlstrom-Hultqvist J."/>
            <person name="Kolisko M."/>
            <person name="Simpson A.G.B."/>
            <person name="Roger A.J."/>
            <person name="Svard S.G."/>
            <person name="Andersson J.O."/>
        </authorList>
    </citation>
    <scope>NUCLEOTIDE SEQUENCE</scope>
    <source>
        <strain evidence="1">PC1</strain>
    </source>
</reference>
<protein>
    <submittedName>
        <fullName evidence="1">Uncharacterized protein</fullName>
    </submittedName>
</protein>
<name>A0A146KL05_9EUKA</name>
<sequence length="154" mass="17950">SDSEDQNNQHVYTEQDLYCDKCGSLIEPQAIQNQDGWQLWRRCPNYRDDADYGNHANLQLQLSEGTYIVNSKIINPDTVDDVTDDNFTKQEIKSILKSQLLQRFELWCKTCGKKTIQIRYQRQTSTMKFYSICVACENVVDLASIVNQKQNEKK</sequence>
<feature type="non-terminal residue" evidence="1">
    <location>
        <position position="1"/>
    </location>
</feature>
<organism evidence="1">
    <name type="scientific">Trepomonas sp. PC1</name>
    <dbReference type="NCBI Taxonomy" id="1076344"/>
    <lineage>
        <taxon>Eukaryota</taxon>
        <taxon>Metamonada</taxon>
        <taxon>Diplomonadida</taxon>
        <taxon>Hexamitidae</taxon>
        <taxon>Hexamitinae</taxon>
        <taxon>Trepomonas</taxon>
    </lineage>
</organism>
<dbReference type="AlphaFoldDB" id="A0A146KL05"/>
<accession>A0A146KL05</accession>